<reference evidence="1 2" key="1">
    <citation type="submission" date="2019-03" db="EMBL/GenBank/DDBJ databases">
        <title>Genomic Encyclopedia of Type Strains, Phase III (KMG-III): the genomes of soil and plant-associated and newly described type strains.</title>
        <authorList>
            <person name="Whitman W."/>
        </authorList>
    </citation>
    <scope>NUCLEOTIDE SEQUENCE [LARGE SCALE GENOMIC DNA]</scope>
    <source>
        <strain evidence="1 2">CECT 8446</strain>
    </source>
</reference>
<proteinExistence type="predicted"/>
<evidence type="ECO:0000313" key="2">
    <source>
        <dbReference type="Proteomes" id="UP000294535"/>
    </source>
</evidence>
<dbReference type="AlphaFoldDB" id="A0A4R6T427"/>
<evidence type="ECO:0000313" key="1">
    <source>
        <dbReference type="EMBL" id="TDQ14617.1"/>
    </source>
</evidence>
<keyword evidence="2" id="KW-1185">Reference proteome</keyword>
<dbReference type="EMBL" id="SNYF01000009">
    <property type="protein sequence ID" value="TDQ14617.1"/>
    <property type="molecule type" value="Genomic_DNA"/>
</dbReference>
<dbReference type="Proteomes" id="UP000294535">
    <property type="component" value="Unassembled WGS sequence"/>
</dbReference>
<accession>A0A4R6T427</accession>
<organism evidence="1 2">
    <name type="scientific">Algoriphagus boseongensis</name>
    <dbReference type="NCBI Taxonomy" id="1442587"/>
    <lineage>
        <taxon>Bacteria</taxon>
        <taxon>Pseudomonadati</taxon>
        <taxon>Bacteroidota</taxon>
        <taxon>Cytophagia</taxon>
        <taxon>Cytophagales</taxon>
        <taxon>Cyclobacteriaceae</taxon>
        <taxon>Algoriphagus</taxon>
    </lineage>
</organism>
<dbReference type="RefSeq" id="WP_166637318.1">
    <property type="nucleotide sequence ID" value="NZ_SNYF01000009.1"/>
</dbReference>
<sequence length="56" mass="6488">MEKDLITQALQEVVLKGGKGLPEVQQYLLMRYRIQTENLVLSKRLEKMLNEEKAVA</sequence>
<protein>
    <submittedName>
        <fullName evidence="1">Uncharacterized protein</fullName>
    </submittedName>
</protein>
<gene>
    <name evidence="1" type="ORF">DFQ04_3205</name>
</gene>
<name>A0A4R6T427_9BACT</name>
<comment type="caution">
    <text evidence="1">The sequence shown here is derived from an EMBL/GenBank/DDBJ whole genome shotgun (WGS) entry which is preliminary data.</text>
</comment>